<accession>A0A0L8AQC1</accession>
<feature type="signal peptide" evidence="1">
    <location>
        <begin position="1"/>
        <end position="20"/>
    </location>
</feature>
<feature type="chain" id="PRO_5005580664" description="Outer membrane protein beta-barrel domain-containing protein" evidence="1">
    <location>
        <begin position="21"/>
        <end position="330"/>
    </location>
</feature>
<dbReference type="EMBL" id="JSVA01000002">
    <property type="protein sequence ID" value="KOF04435.1"/>
    <property type="molecule type" value="Genomic_DNA"/>
</dbReference>
<evidence type="ECO:0000313" key="2">
    <source>
        <dbReference type="EMBL" id="KOF04435.1"/>
    </source>
</evidence>
<dbReference type="RefSeq" id="WP_053221855.1">
    <property type="nucleotide sequence ID" value="NZ_JSVA01000002.1"/>
</dbReference>
<evidence type="ECO:0008006" key="4">
    <source>
        <dbReference type="Google" id="ProtNLM"/>
    </source>
</evidence>
<name>A0A0L8AQC1_9BACT</name>
<dbReference type="PATRIC" id="fig|1566026.4.peg.1653"/>
<gene>
    <name evidence="2" type="ORF">OB69_01150</name>
</gene>
<keyword evidence="3" id="KW-1185">Reference proteome</keyword>
<evidence type="ECO:0000256" key="1">
    <source>
        <dbReference type="SAM" id="SignalP"/>
    </source>
</evidence>
<reference evidence="3" key="1">
    <citation type="submission" date="2014-11" db="EMBL/GenBank/DDBJ databases">
        <title>Genome sequencing of Roseivirga sp. D-25.</title>
        <authorList>
            <person name="Selvaratnam C."/>
            <person name="Thevarajoo S."/>
            <person name="Goh K.M."/>
            <person name="Eee R."/>
            <person name="Chan K.-G."/>
            <person name="Chong C.S."/>
        </authorList>
    </citation>
    <scope>NUCLEOTIDE SEQUENCE [LARGE SCALE GENOMIC DNA]</scope>
    <source>
        <strain evidence="3">D-25</strain>
    </source>
</reference>
<comment type="caution">
    <text evidence="2">The sequence shown here is derived from an EMBL/GenBank/DDBJ whole genome shotgun (WGS) entry which is preliminary data.</text>
</comment>
<keyword evidence="1" id="KW-0732">Signal</keyword>
<dbReference type="OrthoDB" id="977997at2"/>
<proteinExistence type="predicted"/>
<dbReference type="AlphaFoldDB" id="A0A0L8AQC1"/>
<dbReference type="PROSITE" id="PS51257">
    <property type="entry name" value="PROKAR_LIPOPROTEIN"/>
    <property type="match status" value="1"/>
</dbReference>
<organism evidence="2 3">
    <name type="scientific">Roseivirga seohaensis subsp. aquiponti</name>
    <dbReference type="NCBI Taxonomy" id="1566026"/>
    <lineage>
        <taxon>Bacteria</taxon>
        <taxon>Pseudomonadati</taxon>
        <taxon>Bacteroidota</taxon>
        <taxon>Cytophagia</taxon>
        <taxon>Cytophagales</taxon>
        <taxon>Roseivirgaceae</taxon>
        <taxon>Roseivirga</taxon>
    </lineage>
</organism>
<sequence length="330" mass="38701">MRNTTLLISLVWLVSSCATVINGNYSQVSIKSDQAVNYIYEGDTIINKLSDPVTFVAKNSKEPITVSIFTEEKTKQVHILPKKAPVYWLNTFSPYFSGFLVDEITGKKWKYPRKVFIDLNKPGNAYTPYFPMDSTLLYRKNKVGFNPLSMVIGYHPGIEVSYERLHGSKFGTQLSYTYFLSRDNDFARNSKGYKIVLEEKYFFRNHENTRWYSGIAAEFFYKQNDADISYYTEPIPNQRFHFRERTRINKQFVSITPHIGLQYYLTRGFVVETYFGIGLRHRKVTYPSIPENYIKQPGFWEWFDLSYSSNKKETAWSANFDLSLKLSWAF</sequence>
<protein>
    <recommendedName>
        <fullName evidence="4">Outer membrane protein beta-barrel domain-containing protein</fullName>
    </recommendedName>
</protein>
<evidence type="ECO:0000313" key="3">
    <source>
        <dbReference type="Proteomes" id="UP000036908"/>
    </source>
</evidence>
<dbReference type="Proteomes" id="UP000036908">
    <property type="component" value="Unassembled WGS sequence"/>
</dbReference>